<evidence type="ECO:0000313" key="2">
    <source>
        <dbReference type="EMBL" id="KAK9135070.1"/>
    </source>
</evidence>
<reference evidence="2 3" key="1">
    <citation type="submission" date="2024-01" db="EMBL/GenBank/DDBJ databases">
        <title>Genome assemblies of Stephania.</title>
        <authorList>
            <person name="Yang L."/>
        </authorList>
    </citation>
    <scope>NUCLEOTIDE SEQUENCE [LARGE SCALE GENOMIC DNA]</scope>
    <source>
        <strain evidence="2">YNDBR</strain>
        <tissue evidence="2">Leaf</tissue>
    </source>
</reference>
<evidence type="ECO:0000256" key="1">
    <source>
        <dbReference type="SAM" id="MobiDB-lite"/>
    </source>
</evidence>
<evidence type="ECO:0000313" key="3">
    <source>
        <dbReference type="Proteomes" id="UP001420932"/>
    </source>
</evidence>
<dbReference type="EMBL" id="JBBNAF010000006">
    <property type="protein sequence ID" value="KAK9135070.1"/>
    <property type="molecule type" value="Genomic_DNA"/>
</dbReference>
<dbReference type="Proteomes" id="UP001420932">
    <property type="component" value="Unassembled WGS sequence"/>
</dbReference>
<gene>
    <name evidence="2" type="ORF">Syun_014400</name>
</gene>
<keyword evidence="3" id="KW-1185">Reference proteome</keyword>
<comment type="caution">
    <text evidence="2">The sequence shown here is derived from an EMBL/GenBank/DDBJ whole genome shotgun (WGS) entry which is preliminary data.</text>
</comment>
<sequence length="144" mass="15982">MRITLSSSIHHCIYIKPWAAPIEPPFPSPQLYHIFQRYPPKYQPSLPDQCTHGDNSCTQYTTLSQPQAPTETSSTAQKSRQSQHPNGPPTLQLKPTQSTQLAFQSTQSETPQILLLQPSSCPSTTPYFSSLLAILASPPTLKLH</sequence>
<proteinExistence type="predicted"/>
<name>A0AAP0PBT1_9MAGN</name>
<feature type="compositionally biased region" description="Polar residues" evidence="1">
    <location>
        <begin position="93"/>
        <end position="108"/>
    </location>
</feature>
<feature type="compositionally biased region" description="Polar residues" evidence="1">
    <location>
        <begin position="46"/>
        <end position="85"/>
    </location>
</feature>
<protein>
    <submittedName>
        <fullName evidence="2">Uncharacterized protein</fullName>
    </submittedName>
</protein>
<accession>A0AAP0PBT1</accession>
<dbReference type="AlphaFoldDB" id="A0AAP0PBT1"/>
<organism evidence="2 3">
    <name type="scientific">Stephania yunnanensis</name>
    <dbReference type="NCBI Taxonomy" id="152371"/>
    <lineage>
        <taxon>Eukaryota</taxon>
        <taxon>Viridiplantae</taxon>
        <taxon>Streptophyta</taxon>
        <taxon>Embryophyta</taxon>
        <taxon>Tracheophyta</taxon>
        <taxon>Spermatophyta</taxon>
        <taxon>Magnoliopsida</taxon>
        <taxon>Ranunculales</taxon>
        <taxon>Menispermaceae</taxon>
        <taxon>Menispermoideae</taxon>
        <taxon>Cissampelideae</taxon>
        <taxon>Stephania</taxon>
    </lineage>
</organism>
<feature type="region of interest" description="Disordered" evidence="1">
    <location>
        <begin position="43"/>
        <end position="108"/>
    </location>
</feature>